<accession>A0A9D1ZLP4</accession>
<organism evidence="1 2">
    <name type="scientific">Candidatus Companilactobacillus pullicola</name>
    <dbReference type="NCBI Taxonomy" id="2838523"/>
    <lineage>
        <taxon>Bacteria</taxon>
        <taxon>Bacillati</taxon>
        <taxon>Bacillota</taxon>
        <taxon>Bacilli</taxon>
        <taxon>Lactobacillales</taxon>
        <taxon>Lactobacillaceae</taxon>
        <taxon>Companilactobacillus</taxon>
    </lineage>
</organism>
<dbReference type="InterPro" id="IPR010982">
    <property type="entry name" value="Lambda_DNA-bd_dom_sf"/>
</dbReference>
<protein>
    <submittedName>
        <fullName evidence="1">Helix-turn-helix domain-containing protein</fullName>
    </submittedName>
</protein>
<dbReference type="Proteomes" id="UP000824013">
    <property type="component" value="Unassembled WGS sequence"/>
</dbReference>
<sequence length="72" mass="8421">MPIEEALEETKKEVERKIKFALLDRGMTQKQLSDLIKENRQQVNSAIKGDTTPKSKEIRNKIYQLFNIKGMK</sequence>
<evidence type="ECO:0000313" key="1">
    <source>
        <dbReference type="EMBL" id="HIY91855.1"/>
    </source>
</evidence>
<reference evidence="1" key="1">
    <citation type="journal article" date="2021" name="PeerJ">
        <title>Extensive microbial diversity within the chicken gut microbiome revealed by metagenomics and culture.</title>
        <authorList>
            <person name="Gilroy R."/>
            <person name="Ravi A."/>
            <person name="Getino M."/>
            <person name="Pursley I."/>
            <person name="Horton D.L."/>
            <person name="Alikhan N.F."/>
            <person name="Baker D."/>
            <person name="Gharbi K."/>
            <person name="Hall N."/>
            <person name="Watson M."/>
            <person name="Adriaenssens E.M."/>
            <person name="Foster-Nyarko E."/>
            <person name="Jarju S."/>
            <person name="Secka A."/>
            <person name="Antonio M."/>
            <person name="Oren A."/>
            <person name="Chaudhuri R.R."/>
            <person name="La Ragione R."/>
            <person name="Hildebrand F."/>
            <person name="Pallen M.J."/>
        </authorList>
    </citation>
    <scope>NUCLEOTIDE SEQUENCE</scope>
    <source>
        <strain evidence="1">3204</strain>
    </source>
</reference>
<comment type="caution">
    <text evidence="1">The sequence shown here is derived from an EMBL/GenBank/DDBJ whole genome shotgun (WGS) entry which is preliminary data.</text>
</comment>
<dbReference type="Gene3D" id="1.10.260.40">
    <property type="entry name" value="lambda repressor-like DNA-binding domains"/>
    <property type="match status" value="1"/>
</dbReference>
<proteinExistence type="predicted"/>
<dbReference type="SUPFAM" id="SSF47413">
    <property type="entry name" value="lambda repressor-like DNA-binding domains"/>
    <property type="match status" value="1"/>
</dbReference>
<dbReference type="EMBL" id="DXCM01000022">
    <property type="protein sequence ID" value="HIY91855.1"/>
    <property type="molecule type" value="Genomic_DNA"/>
</dbReference>
<dbReference type="GO" id="GO:0003677">
    <property type="term" value="F:DNA binding"/>
    <property type="evidence" value="ECO:0007669"/>
    <property type="project" value="InterPro"/>
</dbReference>
<name>A0A9D1ZLP4_9LACO</name>
<gene>
    <name evidence="1" type="ORF">H9820_02780</name>
</gene>
<evidence type="ECO:0000313" key="2">
    <source>
        <dbReference type="Proteomes" id="UP000824013"/>
    </source>
</evidence>
<dbReference type="CDD" id="cd00093">
    <property type="entry name" value="HTH_XRE"/>
    <property type="match status" value="1"/>
</dbReference>
<dbReference type="AlphaFoldDB" id="A0A9D1ZLP4"/>
<dbReference type="InterPro" id="IPR001387">
    <property type="entry name" value="Cro/C1-type_HTH"/>
</dbReference>
<reference evidence="1" key="2">
    <citation type="submission" date="2021-04" db="EMBL/GenBank/DDBJ databases">
        <authorList>
            <person name="Gilroy R."/>
        </authorList>
    </citation>
    <scope>NUCLEOTIDE SEQUENCE</scope>
    <source>
        <strain evidence="1">3204</strain>
    </source>
</reference>